<name>A0AA35VF61_9HYPO</name>
<comment type="similarity">
    <text evidence="1">Belongs to the methyltransferase superfamily. LaeA methyltransferase family.</text>
</comment>
<dbReference type="SUPFAM" id="SSF53335">
    <property type="entry name" value="S-adenosyl-L-methionine-dependent methyltransferases"/>
    <property type="match status" value="1"/>
</dbReference>
<dbReference type="EMBL" id="CABFNP030001362">
    <property type="protein sequence ID" value="CAI6101412.1"/>
    <property type="molecule type" value="Genomic_DNA"/>
</dbReference>
<dbReference type="Proteomes" id="UP001160390">
    <property type="component" value="Unassembled WGS sequence"/>
</dbReference>
<evidence type="ECO:0000256" key="2">
    <source>
        <dbReference type="SAM" id="MobiDB-lite"/>
    </source>
</evidence>
<keyword evidence="4" id="KW-1185">Reference proteome</keyword>
<dbReference type="PANTHER" id="PTHR43591">
    <property type="entry name" value="METHYLTRANSFERASE"/>
    <property type="match status" value="1"/>
</dbReference>
<proteinExistence type="inferred from homology"/>
<feature type="region of interest" description="Disordered" evidence="2">
    <location>
        <begin position="1"/>
        <end position="20"/>
    </location>
</feature>
<dbReference type="PANTHER" id="PTHR43591:SF24">
    <property type="entry name" value="2-METHOXY-6-POLYPRENYL-1,4-BENZOQUINOL METHYLASE, MITOCHONDRIAL"/>
    <property type="match status" value="1"/>
</dbReference>
<dbReference type="CDD" id="cd02440">
    <property type="entry name" value="AdoMet_MTases"/>
    <property type="match status" value="1"/>
</dbReference>
<reference evidence="3" key="1">
    <citation type="submission" date="2023-01" db="EMBL/GenBank/DDBJ databases">
        <authorList>
            <person name="Piombo E."/>
        </authorList>
    </citation>
    <scope>NUCLEOTIDE SEQUENCE</scope>
</reference>
<protein>
    <submittedName>
        <fullName evidence="3">Uncharacterized protein</fullName>
    </submittedName>
</protein>
<dbReference type="GO" id="GO:0008168">
    <property type="term" value="F:methyltransferase activity"/>
    <property type="evidence" value="ECO:0007669"/>
    <property type="project" value="TreeGrafter"/>
</dbReference>
<dbReference type="Gene3D" id="3.40.50.150">
    <property type="entry name" value="Vaccinia Virus protein VP39"/>
    <property type="match status" value="1"/>
</dbReference>
<comment type="caution">
    <text evidence="3">The sequence shown here is derived from an EMBL/GenBank/DDBJ whole genome shotgun (WGS) entry which is preliminary data.</text>
</comment>
<organism evidence="3 4">
    <name type="scientific">Clonostachys chloroleuca</name>
    <dbReference type="NCBI Taxonomy" id="1926264"/>
    <lineage>
        <taxon>Eukaryota</taxon>
        <taxon>Fungi</taxon>
        <taxon>Dikarya</taxon>
        <taxon>Ascomycota</taxon>
        <taxon>Pezizomycotina</taxon>
        <taxon>Sordariomycetes</taxon>
        <taxon>Hypocreomycetidae</taxon>
        <taxon>Hypocreales</taxon>
        <taxon>Bionectriaceae</taxon>
        <taxon>Clonostachys</taxon>
    </lineage>
</organism>
<evidence type="ECO:0000256" key="1">
    <source>
        <dbReference type="ARBA" id="ARBA00038158"/>
    </source>
</evidence>
<accession>A0AA35VF61</accession>
<gene>
    <name evidence="3" type="ORF">CCHLO57077_00018500</name>
</gene>
<sequence length="327" mass="36952">MSVATEVGVDDHDNDPGYGDELTCTSSSIQSYVYRYEEKYGRTFHNYNQGSYIYPNDEREQERLDLVHNAYTLALQGRLCLAPIESNKRSLRVLDIGTGTGIWAIDFGDKYPGASVCGVDLSPIQPEFVPPNVRFYVDDIEQNWIGSSYDYIHCRNIAGSITDWPALVGRIYSHLKPGGWAELQETRNTPYSEDDSLKADNALLELMDNLEMAHAKIGRILDPAPRFKIWLERAGFHPVKVRKFKLPVGMWPKEDRLKAIGACMAQNFVDGVDAFTAKPFRDTLGWPAEEVEVLNMLVRHAARNKSVHAIFDFVVVTAQKPYTTTHS</sequence>
<dbReference type="Pfam" id="PF13489">
    <property type="entry name" value="Methyltransf_23"/>
    <property type="match status" value="1"/>
</dbReference>
<dbReference type="AlphaFoldDB" id="A0AA35VF61"/>
<evidence type="ECO:0000313" key="3">
    <source>
        <dbReference type="EMBL" id="CAI6101412.1"/>
    </source>
</evidence>
<dbReference type="InterPro" id="IPR029063">
    <property type="entry name" value="SAM-dependent_MTases_sf"/>
</dbReference>
<evidence type="ECO:0000313" key="4">
    <source>
        <dbReference type="Proteomes" id="UP001160390"/>
    </source>
</evidence>